<dbReference type="InterPro" id="IPR029060">
    <property type="entry name" value="PIN-like_dom_sf"/>
</dbReference>
<evidence type="ECO:0000313" key="1">
    <source>
        <dbReference type="EMBL" id="MFC3833338.1"/>
    </source>
</evidence>
<dbReference type="Pfam" id="PF11848">
    <property type="entry name" value="DUF3368"/>
    <property type="match status" value="1"/>
</dbReference>
<dbReference type="EMBL" id="JBHRZG010000010">
    <property type="protein sequence ID" value="MFC3833338.1"/>
    <property type="molecule type" value="Genomic_DNA"/>
</dbReference>
<dbReference type="CDD" id="cd09854">
    <property type="entry name" value="PIN_VapC-like"/>
    <property type="match status" value="1"/>
</dbReference>
<name>A0ABV7ZAK6_9DEIO</name>
<dbReference type="RefSeq" id="WP_322472740.1">
    <property type="nucleotide sequence ID" value="NZ_JBHRZG010000010.1"/>
</dbReference>
<proteinExistence type="predicted"/>
<reference evidence="2" key="1">
    <citation type="journal article" date="2019" name="Int. J. Syst. Evol. Microbiol.">
        <title>The Global Catalogue of Microorganisms (GCM) 10K type strain sequencing project: providing services to taxonomists for standard genome sequencing and annotation.</title>
        <authorList>
            <consortium name="The Broad Institute Genomics Platform"/>
            <consortium name="The Broad Institute Genome Sequencing Center for Infectious Disease"/>
            <person name="Wu L."/>
            <person name="Ma J."/>
        </authorList>
    </citation>
    <scope>NUCLEOTIDE SEQUENCE [LARGE SCALE GENOMIC DNA]</scope>
    <source>
        <strain evidence="2">CCTCC AB 2017081</strain>
    </source>
</reference>
<gene>
    <name evidence="1" type="ORF">ACFOSB_10755</name>
</gene>
<keyword evidence="2" id="KW-1185">Reference proteome</keyword>
<protein>
    <recommendedName>
        <fullName evidence="3">PIN domain-containing protein</fullName>
    </recommendedName>
</protein>
<dbReference type="Proteomes" id="UP001595803">
    <property type="component" value="Unassembled WGS sequence"/>
</dbReference>
<evidence type="ECO:0008006" key="3">
    <source>
        <dbReference type="Google" id="ProtNLM"/>
    </source>
</evidence>
<comment type="caution">
    <text evidence="1">The sequence shown here is derived from an EMBL/GenBank/DDBJ whole genome shotgun (WGS) entry which is preliminary data.</text>
</comment>
<evidence type="ECO:0000313" key="2">
    <source>
        <dbReference type="Proteomes" id="UP001595803"/>
    </source>
</evidence>
<sequence>MTPWFLDACSLINLYASGRLADVARHVQGPLLIVPKVVEEAGWVFERVGLERGERRPIDLRPHSDAGVVQVVRLTHTAHLAFLDLAHRIDDGEAMTIAAALAWEGAGVVTDDEAARRLLDGLDMPVSTTSLSLLRTALIGCVRNDLRETLINVTVCGRYLPSPRHPEWEWWNDVSSG</sequence>
<organism evidence="1 2">
    <name type="scientific">Deinococcus rufus</name>
    <dbReference type="NCBI Taxonomy" id="2136097"/>
    <lineage>
        <taxon>Bacteria</taxon>
        <taxon>Thermotogati</taxon>
        <taxon>Deinococcota</taxon>
        <taxon>Deinococci</taxon>
        <taxon>Deinococcales</taxon>
        <taxon>Deinococcaceae</taxon>
        <taxon>Deinococcus</taxon>
    </lineage>
</organism>
<accession>A0ABV7ZAK6</accession>
<dbReference type="SUPFAM" id="SSF88723">
    <property type="entry name" value="PIN domain-like"/>
    <property type="match status" value="1"/>
</dbReference>
<dbReference type="InterPro" id="IPR021799">
    <property type="entry name" value="PIN-like_prokaryotic"/>
</dbReference>